<dbReference type="InterPro" id="IPR036388">
    <property type="entry name" value="WH-like_DNA-bd_sf"/>
</dbReference>
<dbReference type="InterPro" id="IPR016032">
    <property type="entry name" value="Sig_transdc_resp-reg_C-effctor"/>
</dbReference>
<dbReference type="Pfam" id="PF13191">
    <property type="entry name" value="AAA_16"/>
    <property type="match status" value="1"/>
</dbReference>
<name>A0ABX1AZM5_9ACTN</name>
<dbReference type="EMBL" id="JAATEP010000008">
    <property type="protein sequence ID" value="NJP90446.1"/>
    <property type="molecule type" value="Genomic_DNA"/>
</dbReference>
<protein>
    <submittedName>
        <fullName evidence="5">AAA family ATPase</fullName>
    </submittedName>
</protein>
<dbReference type="PROSITE" id="PS50043">
    <property type="entry name" value="HTH_LUXR_2"/>
    <property type="match status" value="1"/>
</dbReference>
<evidence type="ECO:0000259" key="4">
    <source>
        <dbReference type="PROSITE" id="PS50043"/>
    </source>
</evidence>
<dbReference type="SMART" id="SM00421">
    <property type="entry name" value="HTH_LUXR"/>
    <property type="match status" value="1"/>
</dbReference>
<evidence type="ECO:0000313" key="5">
    <source>
        <dbReference type="EMBL" id="NJP90446.1"/>
    </source>
</evidence>
<dbReference type="PANTHER" id="PTHR16305:SF35">
    <property type="entry name" value="TRANSCRIPTIONAL ACTIVATOR DOMAIN"/>
    <property type="match status" value="1"/>
</dbReference>
<dbReference type="PANTHER" id="PTHR16305">
    <property type="entry name" value="TESTICULAR SOLUBLE ADENYLYL CYCLASE"/>
    <property type="match status" value="1"/>
</dbReference>
<keyword evidence="1" id="KW-0547">Nucleotide-binding</keyword>
<dbReference type="SUPFAM" id="SSF46894">
    <property type="entry name" value="C-terminal effector domain of the bipartite response regulators"/>
    <property type="match status" value="1"/>
</dbReference>
<feature type="domain" description="HTH luxR-type" evidence="4">
    <location>
        <begin position="817"/>
        <end position="882"/>
    </location>
</feature>
<dbReference type="PRINTS" id="PR00038">
    <property type="entry name" value="HTHLUXR"/>
</dbReference>
<dbReference type="Gene3D" id="1.10.10.10">
    <property type="entry name" value="Winged helix-like DNA-binding domain superfamily/Winged helix DNA-binding domain"/>
    <property type="match status" value="1"/>
</dbReference>
<evidence type="ECO:0000256" key="2">
    <source>
        <dbReference type="ARBA" id="ARBA00022840"/>
    </source>
</evidence>
<evidence type="ECO:0000256" key="1">
    <source>
        <dbReference type="ARBA" id="ARBA00022741"/>
    </source>
</evidence>
<keyword evidence="6" id="KW-1185">Reference proteome</keyword>
<dbReference type="Pfam" id="PF00196">
    <property type="entry name" value="GerE"/>
    <property type="match status" value="1"/>
</dbReference>
<evidence type="ECO:0000313" key="6">
    <source>
        <dbReference type="Proteomes" id="UP000696294"/>
    </source>
</evidence>
<dbReference type="InterPro" id="IPR011990">
    <property type="entry name" value="TPR-like_helical_dom_sf"/>
</dbReference>
<comment type="caution">
    <text evidence="5">The sequence shown here is derived from an EMBL/GenBank/DDBJ whole genome shotgun (WGS) entry which is preliminary data.</text>
</comment>
<organism evidence="5 6">
    <name type="scientific">Nonomuraea composti</name>
    <dbReference type="NCBI Taxonomy" id="2720023"/>
    <lineage>
        <taxon>Bacteria</taxon>
        <taxon>Bacillati</taxon>
        <taxon>Actinomycetota</taxon>
        <taxon>Actinomycetes</taxon>
        <taxon>Streptosporangiales</taxon>
        <taxon>Streptosporangiaceae</taxon>
        <taxon>Nonomuraea</taxon>
    </lineage>
</organism>
<proteinExistence type="predicted"/>
<dbReference type="SUPFAM" id="SSF48452">
    <property type="entry name" value="TPR-like"/>
    <property type="match status" value="1"/>
</dbReference>
<reference evidence="5 6" key="1">
    <citation type="submission" date="2020-03" db="EMBL/GenBank/DDBJ databases">
        <title>WGS of actinomycetes isolated from Thailand.</title>
        <authorList>
            <person name="Thawai C."/>
        </authorList>
    </citation>
    <scope>NUCLEOTIDE SEQUENCE [LARGE SCALE GENOMIC DNA]</scope>
    <source>
        <strain evidence="5 6">FMUSA5-5</strain>
    </source>
</reference>
<gene>
    <name evidence="5" type="ORF">HCN51_13455</name>
</gene>
<feature type="region of interest" description="Disordered" evidence="3">
    <location>
        <begin position="419"/>
        <end position="440"/>
    </location>
</feature>
<dbReference type="CDD" id="cd06170">
    <property type="entry name" value="LuxR_C_like"/>
    <property type="match status" value="1"/>
</dbReference>
<dbReference type="InterPro" id="IPR041664">
    <property type="entry name" value="AAA_16"/>
</dbReference>
<evidence type="ECO:0000256" key="3">
    <source>
        <dbReference type="SAM" id="MobiDB-lite"/>
    </source>
</evidence>
<dbReference type="SUPFAM" id="SSF52540">
    <property type="entry name" value="P-loop containing nucleoside triphosphate hydrolases"/>
    <property type="match status" value="1"/>
</dbReference>
<dbReference type="InterPro" id="IPR000792">
    <property type="entry name" value="Tscrpt_reg_LuxR_C"/>
</dbReference>
<keyword evidence="2" id="KW-0067">ATP-binding</keyword>
<sequence>MFVGRAAELARLAAARERTPGLVLVVGEAGIGKSRLVGEFVSGLDAFVAEGGADPGCVAYAPFVPVLRGLVRQYGAGLVPGGGHRGLARLLPELGEVEELPGLGRARLFEEVLLLVERSAERRPLVLVLEDLHWADQASIDLLVFLARNLMAPGVLVIATSRESLRVPGAEVIRVPPLGRDDVARMLGRDANGESSELDIDLIAARSEGNPLFAEALADAGAATLPSTAPPASPAMRASPATPASLRELLLAGAERLPPEGLDVLRIAAVAGRTTPHDVLRAVAGLDDLALDEALRPVVRARLLLVDGDGYTFRHALIRDAVYDDLLPGERRRLHARCAEAHPELAADHWYAAGERRRAFEAAWAARRWERVLELWDQAEDGADHVHVLELAARDALCEGDAERAEDLATRALEEVSAAPRDSGDVARGSGDLARGSGDLGGPSYRDPVRAARLLELRVAIRDLLGEEGLDDLRAAVRLAPRESRLIGALATVLAWNGQDAEARTHAEEALALGDARSLTTLAALTALDGDLEAASRLYARARASAPDDDSLLVTYASEADVLEAAGEHARAESVAREGIARARRLGLARSRGGHLAANLAEPLASMGRWAEAREVMRAALALDPPPIHRAWILMVLGTIAVWEGALDEAEEIVGRVRPLMRGRSRGYDSCLEPDLLECRLALARRDSGRAGRVVDHVLAEHDLTLSRRYAWPLLALAAGLGRVREAPAGVATTGRVQQAHRATFEAECGGSWAAAVTCWRAVGQPYALGQALVRAAEQDPAHARERLREAVAIAGDLGSEPLRRAAEAAAATLRVSLGDELVLSAREREVLGLVAEGLSNRQIAERLFISARTSGVHVSNIMAKLGAGSRVEAVAVARRTGLI</sequence>
<dbReference type="Gene3D" id="1.25.40.10">
    <property type="entry name" value="Tetratricopeptide repeat domain"/>
    <property type="match status" value="2"/>
</dbReference>
<dbReference type="InterPro" id="IPR027417">
    <property type="entry name" value="P-loop_NTPase"/>
</dbReference>
<dbReference type="Proteomes" id="UP000696294">
    <property type="component" value="Unassembled WGS sequence"/>
</dbReference>
<accession>A0ABX1AZM5</accession>
<dbReference type="RefSeq" id="WP_168009997.1">
    <property type="nucleotide sequence ID" value="NZ_JAATEP010000008.1"/>
</dbReference>